<gene>
    <name evidence="2" type="ORF">Tco_0801810</name>
</gene>
<feature type="compositionally biased region" description="Basic and acidic residues" evidence="1">
    <location>
        <begin position="166"/>
        <end position="178"/>
    </location>
</feature>
<name>A0ABQ5A191_9ASTR</name>
<protein>
    <submittedName>
        <fullName evidence="2">Uncharacterized protein</fullName>
    </submittedName>
</protein>
<feature type="region of interest" description="Disordered" evidence="1">
    <location>
        <begin position="29"/>
        <end position="56"/>
    </location>
</feature>
<reference evidence="2" key="2">
    <citation type="submission" date="2022-01" db="EMBL/GenBank/DDBJ databases">
        <authorList>
            <person name="Yamashiro T."/>
            <person name="Shiraishi A."/>
            <person name="Satake H."/>
            <person name="Nakayama K."/>
        </authorList>
    </citation>
    <scope>NUCLEOTIDE SEQUENCE</scope>
</reference>
<reference evidence="2" key="1">
    <citation type="journal article" date="2022" name="Int. J. Mol. Sci.">
        <title>Draft Genome of Tanacetum Coccineum: Genomic Comparison of Closely Related Tanacetum-Family Plants.</title>
        <authorList>
            <person name="Yamashiro T."/>
            <person name="Shiraishi A."/>
            <person name="Nakayama K."/>
            <person name="Satake H."/>
        </authorList>
    </citation>
    <scope>NUCLEOTIDE SEQUENCE</scope>
</reference>
<evidence type="ECO:0000313" key="2">
    <source>
        <dbReference type="EMBL" id="GJS94842.1"/>
    </source>
</evidence>
<evidence type="ECO:0000256" key="1">
    <source>
        <dbReference type="SAM" id="MobiDB-lite"/>
    </source>
</evidence>
<evidence type="ECO:0000313" key="3">
    <source>
        <dbReference type="Proteomes" id="UP001151760"/>
    </source>
</evidence>
<proteinExistence type="predicted"/>
<feature type="compositionally biased region" description="Basic and acidic residues" evidence="1">
    <location>
        <begin position="38"/>
        <end position="49"/>
    </location>
</feature>
<accession>A0ABQ5A191</accession>
<feature type="region of interest" description="Disordered" evidence="1">
    <location>
        <begin position="166"/>
        <end position="188"/>
    </location>
</feature>
<sequence>MKVSNTQLGEWKKGDRVTTPIEAPVLMISRRNGTPKRKSTEESTRELEKITFPPVSGNDKSSDPVIIKAKIFRRQVNRVYMNSGSLCEVIYEQCFLQLKPSIRSLRVDLKVLVIGFLREHSWPLGEILRRTTMQKIGIVVSTIHTAIKFYTPVGVGTVLSTYKPDKTGEGQKKLKEASQEVIKTHSPA</sequence>
<dbReference type="Proteomes" id="UP001151760">
    <property type="component" value="Unassembled WGS sequence"/>
</dbReference>
<keyword evidence="3" id="KW-1185">Reference proteome</keyword>
<comment type="caution">
    <text evidence="2">The sequence shown here is derived from an EMBL/GenBank/DDBJ whole genome shotgun (WGS) entry which is preliminary data.</text>
</comment>
<dbReference type="EMBL" id="BQNB010011763">
    <property type="protein sequence ID" value="GJS94842.1"/>
    <property type="molecule type" value="Genomic_DNA"/>
</dbReference>
<organism evidence="2 3">
    <name type="scientific">Tanacetum coccineum</name>
    <dbReference type="NCBI Taxonomy" id="301880"/>
    <lineage>
        <taxon>Eukaryota</taxon>
        <taxon>Viridiplantae</taxon>
        <taxon>Streptophyta</taxon>
        <taxon>Embryophyta</taxon>
        <taxon>Tracheophyta</taxon>
        <taxon>Spermatophyta</taxon>
        <taxon>Magnoliopsida</taxon>
        <taxon>eudicotyledons</taxon>
        <taxon>Gunneridae</taxon>
        <taxon>Pentapetalae</taxon>
        <taxon>asterids</taxon>
        <taxon>campanulids</taxon>
        <taxon>Asterales</taxon>
        <taxon>Asteraceae</taxon>
        <taxon>Asteroideae</taxon>
        <taxon>Anthemideae</taxon>
        <taxon>Anthemidinae</taxon>
        <taxon>Tanacetum</taxon>
    </lineage>
</organism>